<dbReference type="Gene3D" id="3.40.50.1820">
    <property type="entry name" value="alpha/beta hydrolase"/>
    <property type="match status" value="1"/>
</dbReference>
<dbReference type="STRING" id="1343740.M271_31810"/>
<dbReference type="HOGENOM" id="CLU_2994822_0_0_11"/>
<comment type="caution">
    <text evidence="1">The sequence shown here is derived from an EMBL/GenBank/DDBJ whole genome shotgun (WGS) entry which is preliminary data.</text>
</comment>
<dbReference type="AlphaFoldDB" id="A0A0A0NSY3"/>
<dbReference type="KEGG" id="src:M271_31810"/>
<protein>
    <recommendedName>
        <fullName evidence="3">Hydrolase</fullName>
    </recommendedName>
</protein>
<dbReference type="RefSeq" id="WP_020871266.1">
    <property type="nucleotide sequence ID" value="NC_022785.1"/>
</dbReference>
<dbReference type="SUPFAM" id="SSF53474">
    <property type="entry name" value="alpha/beta-Hydrolases"/>
    <property type="match status" value="1"/>
</dbReference>
<name>A0A0A0NSY3_STRRN</name>
<dbReference type="eggNOG" id="COG0596">
    <property type="taxonomic scope" value="Bacteria"/>
</dbReference>
<gene>
    <name evidence="1" type="ORF">D3C57_111870</name>
</gene>
<dbReference type="EMBL" id="QYCY01000001">
    <property type="protein sequence ID" value="RLV79077.1"/>
    <property type="molecule type" value="Genomic_DNA"/>
</dbReference>
<evidence type="ECO:0000313" key="1">
    <source>
        <dbReference type="EMBL" id="RLV79077.1"/>
    </source>
</evidence>
<organism evidence="1 2">
    <name type="scientific">Streptomyces rapamycinicus (strain ATCC 29253 / DSM 41530 / NRRL 5491 / AYB-994)</name>
    <name type="common">Streptomyces hygroscopicus (strain ATCC 29253)</name>
    <dbReference type="NCBI Taxonomy" id="1343740"/>
    <lineage>
        <taxon>Bacteria</taxon>
        <taxon>Bacillati</taxon>
        <taxon>Actinomycetota</taxon>
        <taxon>Actinomycetes</taxon>
        <taxon>Kitasatosporales</taxon>
        <taxon>Streptomycetaceae</taxon>
        <taxon>Streptomyces</taxon>
        <taxon>Streptomyces violaceusniger group</taxon>
    </lineage>
</organism>
<dbReference type="Proteomes" id="UP000281594">
    <property type="component" value="Unassembled WGS sequence"/>
</dbReference>
<accession>A0A0A0NSY3</accession>
<evidence type="ECO:0000313" key="2">
    <source>
        <dbReference type="Proteomes" id="UP000281594"/>
    </source>
</evidence>
<proteinExistence type="predicted"/>
<sequence length="57" mass="6423">MPVLAIGGQASFGGKIADQWRDYALHVRGRVVKGSGHWVTEEKPKEVTNLLRFFLQK</sequence>
<evidence type="ECO:0008006" key="3">
    <source>
        <dbReference type="Google" id="ProtNLM"/>
    </source>
</evidence>
<reference evidence="1 2" key="1">
    <citation type="journal article" date="2018" name="J. Biol. Chem.">
        <title>Discovery of the actinoplanic acid pathway in Streptomyces rapamycinicus reveals a genetically conserved synergism with rapamycin.</title>
        <authorList>
            <person name="Mrak P."/>
            <person name="Krastel P."/>
            <person name="Pivk Lukancic P."/>
            <person name="Tao J."/>
            <person name="Pistorius D."/>
            <person name="Moore C.M."/>
        </authorList>
    </citation>
    <scope>NUCLEOTIDE SEQUENCE [LARGE SCALE GENOMIC DNA]</scope>
    <source>
        <strain evidence="1 2">NRRL 5491</strain>
    </source>
</reference>
<dbReference type="InterPro" id="IPR029058">
    <property type="entry name" value="AB_hydrolase_fold"/>
</dbReference>